<dbReference type="PROSITE" id="PS50994">
    <property type="entry name" value="INTEGRASE"/>
    <property type="match status" value="1"/>
</dbReference>
<evidence type="ECO:0000313" key="2">
    <source>
        <dbReference type="EMBL" id="BBG93612.1"/>
    </source>
</evidence>
<feature type="domain" description="Integrase catalytic" evidence="1">
    <location>
        <begin position="80"/>
        <end position="131"/>
    </location>
</feature>
<protein>
    <submittedName>
        <fullName evidence="2">Transposable element protein</fullName>
    </submittedName>
</protein>
<proteinExistence type="predicted"/>
<dbReference type="GO" id="GO:0003676">
    <property type="term" value="F:nucleic acid binding"/>
    <property type="evidence" value="ECO:0007669"/>
    <property type="project" value="InterPro"/>
</dbReference>
<dbReference type="InterPro" id="IPR012337">
    <property type="entry name" value="RNaseH-like_sf"/>
</dbReference>
<gene>
    <name evidence="2" type="ORF">Prudu_001679</name>
</gene>
<evidence type="ECO:0000259" key="1">
    <source>
        <dbReference type="PROSITE" id="PS50994"/>
    </source>
</evidence>
<name>A0A4Y1QP15_PRUDU</name>
<dbReference type="GO" id="GO:0015074">
    <property type="term" value="P:DNA integration"/>
    <property type="evidence" value="ECO:0007669"/>
    <property type="project" value="InterPro"/>
</dbReference>
<sequence length="131" mass="14900">MPGPKRPRKELNLTQVWHLNLWVMSLCPPTNPIFKAKSQTCLFQENEKESLSFLNSSTLMYVGHCPLHQGVAFLTSLCSQMITLDRGGEYLSTEFLEYLKKHGILSQWTLTGTPQLNGVSKGRNRTLMDML</sequence>
<reference evidence="2" key="1">
    <citation type="journal article" date="2019" name="Science">
        <title>Mutation of a bHLH transcription factor allowed almond domestication.</title>
        <authorList>
            <person name="Sanchez-Perez R."/>
            <person name="Pavan S."/>
            <person name="Mazzeo R."/>
            <person name="Moldovan C."/>
            <person name="Aiese Cigliano R."/>
            <person name="Del Cueto J."/>
            <person name="Ricciardi F."/>
            <person name="Lotti C."/>
            <person name="Ricciardi L."/>
            <person name="Dicenta F."/>
            <person name="Lopez-Marques R.L."/>
            <person name="Lindberg Moller B."/>
        </authorList>
    </citation>
    <scope>NUCLEOTIDE SEQUENCE</scope>
</reference>
<dbReference type="InterPro" id="IPR001584">
    <property type="entry name" value="Integrase_cat-core"/>
</dbReference>
<dbReference type="AlphaFoldDB" id="A0A4Y1QP15"/>
<dbReference type="InterPro" id="IPR036397">
    <property type="entry name" value="RNaseH_sf"/>
</dbReference>
<organism evidence="2">
    <name type="scientific">Prunus dulcis</name>
    <name type="common">Almond</name>
    <name type="synonym">Amygdalus dulcis</name>
    <dbReference type="NCBI Taxonomy" id="3755"/>
    <lineage>
        <taxon>Eukaryota</taxon>
        <taxon>Viridiplantae</taxon>
        <taxon>Streptophyta</taxon>
        <taxon>Embryophyta</taxon>
        <taxon>Tracheophyta</taxon>
        <taxon>Spermatophyta</taxon>
        <taxon>Magnoliopsida</taxon>
        <taxon>eudicotyledons</taxon>
        <taxon>Gunneridae</taxon>
        <taxon>Pentapetalae</taxon>
        <taxon>rosids</taxon>
        <taxon>fabids</taxon>
        <taxon>Rosales</taxon>
        <taxon>Rosaceae</taxon>
        <taxon>Amygdaloideae</taxon>
        <taxon>Amygdaleae</taxon>
        <taxon>Prunus</taxon>
    </lineage>
</organism>
<accession>A0A4Y1QP15</accession>
<dbReference type="Gene3D" id="3.30.420.10">
    <property type="entry name" value="Ribonuclease H-like superfamily/Ribonuclease H"/>
    <property type="match status" value="1"/>
</dbReference>
<dbReference type="EMBL" id="AP019297">
    <property type="protein sequence ID" value="BBG93612.1"/>
    <property type="molecule type" value="Genomic_DNA"/>
</dbReference>
<dbReference type="SUPFAM" id="SSF53098">
    <property type="entry name" value="Ribonuclease H-like"/>
    <property type="match status" value="1"/>
</dbReference>